<dbReference type="EMBL" id="JARJCN010000011">
    <property type="protein sequence ID" value="KAJ7096679.1"/>
    <property type="molecule type" value="Genomic_DNA"/>
</dbReference>
<reference evidence="1" key="1">
    <citation type="submission" date="2023-03" db="EMBL/GenBank/DDBJ databases">
        <title>Massive genome expansion in bonnet fungi (Mycena s.s.) driven by repeated elements and novel gene families across ecological guilds.</title>
        <authorList>
            <consortium name="Lawrence Berkeley National Laboratory"/>
            <person name="Harder C.B."/>
            <person name="Miyauchi S."/>
            <person name="Viragh M."/>
            <person name="Kuo A."/>
            <person name="Thoen E."/>
            <person name="Andreopoulos B."/>
            <person name="Lu D."/>
            <person name="Skrede I."/>
            <person name="Drula E."/>
            <person name="Henrissat B."/>
            <person name="Morin E."/>
            <person name="Kohler A."/>
            <person name="Barry K."/>
            <person name="LaButti K."/>
            <person name="Morin E."/>
            <person name="Salamov A."/>
            <person name="Lipzen A."/>
            <person name="Mereny Z."/>
            <person name="Hegedus B."/>
            <person name="Baldrian P."/>
            <person name="Stursova M."/>
            <person name="Weitz H."/>
            <person name="Taylor A."/>
            <person name="Grigoriev I.V."/>
            <person name="Nagy L.G."/>
            <person name="Martin F."/>
            <person name="Kauserud H."/>
        </authorList>
    </citation>
    <scope>NUCLEOTIDE SEQUENCE</scope>
    <source>
        <strain evidence="1">CBHHK173m</strain>
    </source>
</reference>
<evidence type="ECO:0000313" key="1">
    <source>
        <dbReference type="EMBL" id="KAJ7096679.1"/>
    </source>
</evidence>
<gene>
    <name evidence="1" type="ORF">B0H15DRAFT_741055</name>
</gene>
<proteinExistence type="predicted"/>
<dbReference type="Proteomes" id="UP001222325">
    <property type="component" value="Unassembled WGS sequence"/>
</dbReference>
<organism evidence="1 2">
    <name type="scientific">Mycena belliarum</name>
    <dbReference type="NCBI Taxonomy" id="1033014"/>
    <lineage>
        <taxon>Eukaryota</taxon>
        <taxon>Fungi</taxon>
        <taxon>Dikarya</taxon>
        <taxon>Basidiomycota</taxon>
        <taxon>Agaricomycotina</taxon>
        <taxon>Agaricomycetes</taxon>
        <taxon>Agaricomycetidae</taxon>
        <taxon>Agaricales</taxon>
        <taxon>Marasmiineae</taxon>
        <taxon>Mycenaceae</taxon>
        <taxon>Mycena</taxon>
    </lineage>
</organism>
<sequence length="86" mass="9800">LKFTDIPWPVLQAPLTASHITPVGIHQFMVGLRTDPVEWAEAYKHHLSAEVKRWHPDKFDLIVLPLVVPHHRAAVKEAATRVLEIL</sequence>
<name>A0AAD6UDJ0_9AGAR</name>
<dbReference type="AlphaFoldDB" id="A0AAD6UDJ0"/>
<feature type="non-terminal residue" evidence="1">
    <location>
        <position position="1"/>
    </location>
</feature>
<evidence type="ECO:0000313" key="2">
    <source>
        <dbReference type="Proteomes" id="UP001222325"/>
    </source>
</evidence>
<protein>
    <submittedName>
        <fullName evidence="1">Uncharacterized protein</fullName>
    </submittedName>
</protein>
<accession>A0AAD6UDJ0</accession>
<comment type="caution">
    <text evidence="1">The sequence shown here is derived from an EMBL/GenBank/DDBJ whole genome shotgun (WGS) entry which is preliminary data.</text>
</comment>
<keyword evidence="2" id="KW-1185">Reference proteome</keyword>
<feature type="non-terminal residue" evidence="1">
    <location>
        <position position="86"/>
    </location>
</feature>